<feature type="non-terminal residue" evidence="1">
    <location>
        <position position="1"/>
    </location>
</feature>
<evidence type="ECO:0000313" key="1">
    <source>
        <dbReference type="EMBL" id="GAI73460.1"/>
    </source>
</evidence>
<accession>X1SDJ0</accession>
<comment type="caution">
    <text evidence="1">The sequence shown here is derived from an EMBL/GenBank/DDBJ whole genome shotgun (WGS) entry which is preliminary data.</text>
</comment>
<organism evidence="1">
    <name type="scientific">marine sediment metagenome</name>
    <dbReference type="NCBI Taxonomy" id="412755"/>
    <lineage>
        <taxon>unclassified sequences</taxon>
        <taxon>metagenomes</taxon>
        <taxon>ecological metagenomes</taxon>
    </lineage>
</organism>
<name>X1SDJ0_9ZZZZ</name>
<dbReference type="EMBL" id="BARW01011435">
    <property type="protein sequence ID" value="GAI73460.1"/>
    <property type="molecule type" value="Genomic_DNA"/>
</dbReference>
<proteinExistence type="predicted"/>
<dbReference type="AlphaFoldDB" id="X1SDJ0"/>
<sequence length="92" mass="10296">GLNSPLYDLGATEQAQFGVDLTIGQGGGEFANKRHDEKTLRNWNWRTFSEANKTAYKAMVTAIGGIYAKVLWYDGSRFNSFICTIVKTIFHS</sequence>
<gene>
    <name evidence="1" type="ORF">S12H4_22054</name>
</gene>
<reference evidence="1" key="1">
    <citation type="journal article" date="2014" name="Front. Microbiol.">
        <title>High frequency of phylogenetically diverse reductive dehalogenase-homologous genes in deep subseafloor sedimentary metagenomes.</title>
        <authorList>
            <person name="Kawai M."/>
            <person name="Futagami T."/>
            <person name="Toyoda A."/>
            <person name="Takaki Y."/>
            <person name="Nishi S."/>
            <person name="Hori S."/>
            <person name="Arai W."/>
            <person name="Tsubouchi T."/>
            <person name="Morono Y."/>
            <person name="Uchiyama I."/>
            <person name="Ito T."/>
            <person name="Fujiyama A."/>
            <person name="Inagaki F."/>
            <person name="Takami H."/>
        </authorList>
    </citation>
    <scope>NUCLEOTIDE SEQUENCE</scope>
    <source>
        <strain evidence="1">Expedition CK06-06</strain>
    </source>
</reference>
<protein>
    <submittedName>
        <fullName evidence="1">Uncharacterized protein</fullName>
    </submittedName>
</protein>